<protein>
    <submittedName>
        <fullName evidence="8">G8733 protein</fullName>
    </submittedName>
</protein>
<feature type="compositionally biased region" description="Basic and acidic residues" evidence="6">
    <location>
        <begin position="314"/>
        <end position="335"/>
    </location>
</feature>
<dbReference type="InterPro" id="IPR000292">
    <property type="entry name" value="For/NO2_transpt"/>
</dbReference>
<keyword evidence="2 7" id="KW-0812">Transmembrane</keyword>
<feature type="transmembrane region" description="Helical" evidence="7">
    <location>
        <begin position="197"/>
        <end position="216"/>
    </location>
</feature>
<comment type="subcellular location">
    <subcellularLocation>
        <location evidence="1">Membrane</location>
        <topology evidence="1">Multi-pass membrane protein</topology>
    </subcellularLocation>
</comment>
<evidence type="ECO:0000256" key="7">
    <source>
        <dbReference type="SAM" id="Phobius"/>
    </source>
</evidence>
<dbReference type="PANTHER" id="PTHR30520">
    <property type="entry name" value="FORMATE TRANSPORTER-RELATED"/>
    <property type="match status" value="1"/>
</dbReference>
<evidence type="ECO:0000256" key="2">
    <source>
        <dbReference type="ARBA" id="ARBA00022692"/>
    </source>
</evidence>
<accession>A0ABP1G7G7</accession>
<feature type="transmembrane region" description="Helical" evidence="7">
    <location>
        <begin position="145"/>
        <end position="164"/>
    </location>
</feature>
<dbReference type="Gene3D" id="1.20.1080.10">
    <property type="entry name" value="Glycerol uptake facilitator protein"/>
    <property type="match status" value="1"/>
</dbReference>
<feature type="region of interest" description="Disordered" evidence="6">
    <location>
        <begin position="1"/>
        <end position="22"/>
    </location>
</feature>
<evidence type="ECO:0000256" key="3">
    <source>
        <dbReference type="ARBA" id="ARBA00022989"/>
    </source>
</evidence>
<keyword evidence="4 7" id="KW-0472">Membrane</keyword>
<proteinExistence type="inferred from homology"/>
<dbReference type="Pfam" id="PF01226">
    <property type="entry name" value="Form_Nir_trans"/>
    <property type="match status" value="1"/>
</dbReference>
<feature type="region of interest" description="Disordered" evidence="6">
    <location>
        <begin position="314"/>
        <end position="341"/>
    </location>
</feature>
<keyword evidence="3 7" id="KW-1133">Transmembrane helix</keyword>
<feature type="transmembrane region" description="Helical" evidence="7">
    <location>
        <begin position="58"/>
        <end position="80"/>
    </location>
</feature>
<sequence length="341" mass="37149">MDMEQVSPDKVQQEYRDTGEAKVTAQPTSRIPTIAFLPPPALYNSVIKMGEHKAETPWWKTLLLGILAGVYVSFAGALSYTVGGEVNDIRRANPGVQKLLFGAFGVPFGLALIIICGADLFTANTCFMTAAYFEGKVKSWHLVKNWVAAFLGNLAGALFIVWLVDRTLLFREESQDPSFSGQGYAQETAVERTSAPWGAMVVRGVLANWLMSLAYLQAMAAQDIIGRIVGVYLPSLAFEAIELNHVVVDMFLVPFGMKNGAPVSVGQYIWRNMIPVAIGNTIAGCFFVALPYSILFGSLGEKVEEWAGRAKHGDILSRRPKKEQAQDGVAHEGSRDGAQQA</sequence>
<dbReference type="Proteomes" id="UP001497392">
    <property type="component" value="Unassembled WGS sequence"/>
</dbReference>
<feature type="compositionally biased region" description="Basic and acidic residues" evidence="6">
    <location>
        <begin position="11"/>
        <end position="20"/>
    </location>
</feature>
<dbReference type="InterPro" id="IPR023271">
    <property type="entry name" value="Aquaporin-like"/>
</dbReference>
<evidence type="ECO:0000256" key="1">
    <source>
        <dbReference type="ARBA" id="ARBA00004141"/>
    </source>
</evidence>
<keyword evidence="9" id="KW-1185">Reference proteome</keyword>
<feature type="transmembrane region" description="Helical" evidence="7">
    <location>
        <begin position="228"/>
        <end position="248"/>
    </location>
</feature>
<evidence type="ECO:0000313" key="8">
    <source>
        <dbReference type="EMBL" id="CAL5225938.1"/>
    </source>
</evidence>
<feature type="transmembrane region" description="Helical" evidence="7">
    <location>
        <begin position="268"/>
        <end position="292"/>
    </location>
</feature>
<dbReference type="PANTHER" id="PTHR30520:SF6">
    <property type="entry name" value="FORMATE_NITRATE FAMILY TRANSPORTER (EUROFUNG)"/>
    <property type="match status" value="1"/>
</dbReference>
<comment type="caution">
    <text evidence="8">The sequence shown here is derived from an EMBL/GenBank/DDBJ whole genome shotgun (WGS) entry which is preliminary data.</text>
</comment>
<feature type="transmembrane region" description="Helical" evidence="7">
    <location>
        <begin position="100"/>
        <end position="133"/>
    </location>
</feature>
<evidence type="ECO:0000256" key="4">
    <source>
        <dbReference type="ARBA" id="ARBA00023136"/>
    </source>
</evidence>
<comment type="similarity">
    <text evidence="5">Belongs to the FNT transporter (TC 1.A.16) family.</text>
</comment>
<evidence type="ECO:0000313" key="9">
    <source>
        <dbReference type="Proteomes" id="UP001497392"/>
    </source>
</evidence>
<evidence type="ECO:0000256" key="5">
    <source>
        <dbReference type="ARBA" id="ARBA00049660"/>
    </source>
</evidence>
<organism evidence="8 9">
    <name type="scientific">Coccomyxa viridis</name>
    <dbReference type="NCBI Taxonomy" id="1274662"/>
    <lineage>
        <taxon>Eukaryota</taxon>
        <taxon>Viridiplantae</taxon>
        <taxon>Chlorophyta</taxon>
        <taxon>core chlorophytes</taxon>
        <taxon>Trebouxiophyceae</taxon>
        <taxon>Trebouxiophyceae incertae sedis</taxon>
        <taxon>Coccomyxaceae</taxon>
        <taxon>Coccomyxa</taxon>
    </lineage>
</organism>
<reference evidence="8 9" key="1">
    <citation type="submission" date="2024-06" db="EMBL/GenBank/DDBJ databases">
        <authorList>
            <person name="Kraege A."/>
            <person name="Thomma B."/>
        </authorList>
    </citation>
    <scope>NUCLEOTIDE SEQUENCE [LARGE SCALE GENOMIC DNA]</scope>
</reference>
<dbReference type="EMBL" id="CAXHTA020000015">
    <property type="protein sequence ID" value="CAL5225938.1"/>
    <property type="molecule type" value="Genomic_DNA"/>
</dbReference>
<name>A0ABP1G7G7_9CHLO</name>
<gene>
    <name evidence="8" type="primary">g8733</name>
    <name evidence="8" type="ORF">VP750_LOCUS7844</name>
</gene>
<evidence type="ECO:0000256" key="6">
    <source>
        <dbReference type="SAM" id="MobiDB-lite"/>
    </source>
</evidence>